<feature type="non-terminal residue" evidence="1">
    <location>
        <position position="89"/>
    </location>
</feature>
<accession>A0A316GSJ5</accession>
<name>A0A316GSJ5_9SPHI</name>
<comment type="caution">
    <text evidence="1">The sequence shown here is derived from an EMBL/GenBank/DDBJ whole genome shotgun (WGS) entry which is preliminary data.</text>
</comment>
<dbReference type="AlphaFoldDB" id="A0A316GSJ5"/>
<dbReference type="EMBL" id="QGHA01000022">
    <property type="protein sequence ID" value="PWK65395.1"/>
    <property type="molecule type" value="Genomic_DNA"/>
</dbReference>
<evidence type="ECO:0000313" key="2">
    <source>
        <dbReference type="Proteomes" id="UP000245678"/>
    </source>
</evidence>
<keyword evidence="2" id="KW-1185">Reference proteome</keyword>
<reference evidence="1 2" key="1">
    <citation type="submission" date="2018-05" db="EMBL/GenBank/DDBJ databases">
        <title>Genomic Encyclopedia of Archaeal and Bacterial Type Strains, Phase II (KMG-II): from individual species to whole genera.</title>
        <authorList>
            <person name="Goeker M."/>
        </authorList>
    </citation>
    <scope>NUCLEOTIDE SEQUENCE [LARGE SCALE GENOMIC DNA]</scope>
    <source>
        <strain evidence="1 2">DSM 19975</strain>
    </source>
</reference>
<proteinExistence type="predicted"/>
<evidence type="ECO:0000313" key="1">
    <source>
        <dbReference type="EMBL" id="PWK65395.1"/>
    </source>
</evidence>
<dbReference type="PROSITE" id="PS51257">
    <property type="entry name" value="PROKAR_LIPOPROTEIN"/>
    <property type="match status" value="1"/>
</dbReference>
<protein>
    <submittedName>
        <fullName evidence="1">Winged helix-turn helix protein</fullName>
    </submittedName>
</protein>
<gene>
    <name evidence="1" type="ORF">LX99_05040</name>
</gene>
<dbReference type="Pfam" id="PF13551">
    <property type="entry name" value="HTH_29"/>
    <property type="match status" value="1"/>
</dbReference>
<sequence length="89" mass="10173">MTIQAKIIKNKMGILELAQHLGNVSQACKVMGYSRDSFYRFKELYEQGGELALQEISRRKPILKNRVEDHVEKAVVEMAIDQPALGQLR</sequence>
<organism evidence="1 2">
    <name type="scientific">Mucilaginibacter oryzae</name>
    <dbReference type="NCBI Taxonomy" id="468058"/>
    <lineage>
        <taxon>Bacteria</taxon>
        <taxon>Pseudomonadati</taxon>
        <taxon>Bacteroidota</taxon>
        <taxon>Sphingobacteriia</taxon>
        <taxon>Sphingobacteriales</taxon>
        <taxon>Sphingobacteriaceae</taxon>
        <taxon>Mucilaginibacter</taxon>
    </lineage>
</organism>
<dbReference type="RefSeq" id="WP_146203222.1">
    <property type="nucleotide sequence ID" value="NZ_QGHA01000022.1"/>
</dbReference>
<dbReference type="Proteomes" id="UP000245678">
    <property type="component" value="Unassembled WGS sequence"/>
</dbReference>